<evidence type="ECO:0000256" key="1">
    <source>
        <dbReference type="SAM" id="MobiDB-lite"/>
    </source>
</evidence>
<dbReference type="AlphaFoldDB" id="A0A812QYG8"/>
<dbReference type="EMBL" id="CAJNIZ010018524">
    <property type="protein sequence ID" value="CAE7411292.1"/>
    <property type="molecule type" value="Genomic_DNA"/>
</dbReference>
<feature type="non-terminal residue" evidence="2">
    <location>
        <position position="1"/>
    </location>
</feature>
<feature type="non-terminal residue" evidence="2">
    <location>
        <position position="65"/>
    </location>
</feature>
<dbReference type="OrthoDB" id="10602233at2759"/>
<evidence type="ECO:0000313" key="3">
    <source>
        <dbReference type="Proteomes" id="UP000649617"/>
    </source>
</evidence>
<sequence>PSPCSDRRPRTGRLPLSSVLPKQCLLPLKMEVEAAQGVPDVEGAASELSSGECSPAPGASKLELA</sequence>
<reference evidence="2" key="1">
    <citation type="submission" date="2021-02" db="EMBL/GenBank/DDBJ databases">
        <authorList>
            <person name="Dougan E. K."/>
            <person name="Rhodes N."/>
            <person name="Thang M."/>
            <person name="Chan C."/>
        </authorList>
    </citation>
    <scope>NUCLEOTIDE SEQUENCE</scope>
</reference>
<accession>A0A812QYG8</accession>
<name>A0A812QYG8_SYMPI</name>
<dbReference type="Proteomes" id="UP000649617">
    <property type="component" value="Unassembled WGS sequence"/>
</dbReference>
<keyword evidence="3" id="KW-1185">Reference proteome</keyword>
<protein>
    <submittedName>
        <fullName evidence="2">RlmI protein</fullName>
    </submittedName>
</protein>
<gene>
    <name evidence="2" type="primary">rlmI</name>
    <name evidence="2" type="ORF">SPIL2461_LOCUS10139</name>
</gene>
<organism evidence="2 3">
    <name type="scientific">Symbiodinium pilosum</name>
    <name type="common">Dinoflagellate</name>
    <dbReference type="NCBI Taxonomy" id="2952"/>
    <lineage>
        <taxon>Eukaryota</taxon>
        <taxon>Sar</taxon>
        <taxon>Alveolata</taxon>
        <taxon>Dinophyceae</taxon>
        <taxon>Suessiales</taxon>
        <taxon>Symbiodiniaceae</taxon>
        <taxon>Symbiodinium</taxon>
    </lineage>
</organism>
<feature type="region of interest" description="Disordered" evidence="1">
    <location>
        <begin position="42"/>
        <end position="65"/>
    </location>
</feature>
<evidence type="ECO:0000313" key="2">
    <source>
        <dbReference type="EMBL" id="CAE7411292.1"/>
    </source>
</evidence>
<proteinExistence type="predicted"/>
<comment type="caution">
    <text evidence="2">The sequence shown here is derived from an EMBL/GenBank/DDBJ whole genome shotgun (WGS) entry which is preliminary data.</text>
</comment>